<dbReference type="EMBL" id="VFPQ01000001">
    <property type="protein sequence ID" value="TQM76880.1"/>
    <property type="molecule type" value="Genomic_DNA"/>
</dbReference>
<keyword evidence="4" id="KW-1185">Reference proteome</keyword>
<dbReference type="Gene3D" id="3.30.565.10">
    <property type="entry name" value="Histidine kinase-like ATPase, C-terminal domain"/>
    <property type="match status" value="1"/>
</dbReference>
<organism evidence="3 4">
    <name type="scientific">Thermopolyspora flexuosa</name>
    <dbReference type="NCBI Taxonomy" id="103836"/>
    <lineage>
        <taxon>Bacteria</taxon>
        <taxon>Bacillati</taxon>
        <taxon>Actinomycetota</taxon>
        <taxon>Actinomycetes</taxon>
        <taxon>Streptosporangiales</taxon>
        <taxon>Streptosporangiaceae</taxon>
        <taxon>Thermopolyspora</taxon>
    </lineage>
</organism>
<sequence length="155" mass="16691">MNLFESWEVVREPKFVSEARDRARGVLTGWGLLDDDILLMLTELLTNALVHGEGRIFVSLSWNAEQGRLTCAVGDGGNAPTTPWDVTMAASQQDDDLAENGRGLAIVDMLADEWGVTSGPDGVGKAVWFCRRPGEPVALPGDHRITTRSTPGATA</sequence>
<evidence type="ECO:0000313" key="3">
    <source>
        <dbReference type="EMBL" id="TQM76880.1"/>
    </source>
</evidence>
<name>A0A543J237_9ACTN</name>
<evidence type="ECO:0000313" key="4">
    <source>
        <dbReference type="Proteomes" id="UP000319213"/>
    </source>
</evidence>
<dbReference type="InterPro" id="IPR003594">
    <property type="entry name" value="HATPase_dom"/>
</dbReference>
<dbReference type="Proteomes" id="UP000319213">
    <property type="component" value="Unassembled WGS sequence"/>
</dbReference>
<dbReference type="PANTHER" id="PTHR35526:SF3">
    <property type="entry name" value="ANTI-SIGMA-F FACTOR RSBW"/>
    <property type="match status" value="1"/>
</dbReference>
<evidence type="ECO:0000259" key="2">
    <source>
        <dbReference type="Pfam" id="PF13581"/>
    </source>
</evidence>
<dbReference type="RefSeq" id="WP_142260696.1">
    <property type="nucleotide sequence ID" value="NZ_BMPV01000005.1"/>
</dbReference>
<dbReference type="InterPro" id="IPR050267">
    <property type="entry name" value="Anti-sigma-factor_SerPK"/>
</dbReference>
<protein>
    <submittedName>
        <fullName evidence="3">Anti-sigma regulatory factor (Ser/Thr protein kinase)</fullName>
    </submittedName>
</protein>
<keyword evidence="1" id="KW-0418">Kinase</keyword>
<keyword evidence="1" id="KW-0723">Serine/threonine-protein kinase</keyword>
<evidence type="ECO:0000256" key="1">
    <source>
        <dbReference type="ARBA" id="ARBA00022527"/>
    </source>
</evidence>
<feature type="domain" description="Histidine kinase/HSP90-like ATPase" evidence="2">
    <location>
        <begin position="13"/>
        <end position="129"/>
    </location>
</feature>
<keyword evidence="1" id="KW-0808">Transferase</keyword>
<dbReference type="GO" id="GO:0004674">
    <property type="term" value="F:protein serine/threonine kinase activity"/>
    <property type="evidence" value="ECO:0007669"/>
    <property type="project" value="UniProtKB-KW"/>
</dbReference>
<proteinExistence type="predicted"/>
<dbReference type="PANTHER" id="PTHR35526">
    <property type="entry name" value="ANTI-SIGMA-F FACTOR RSBW-RELATED"/>
    <property type="match status" value="1"/>
</dbReference>
<dbReference type="Pfam" id="PF13581">
    <property type="entry name" value="HATPase_c_2"/>
    <property type="match status" value="1"/>
</dbReference>
<comment type="caution">
    <text evidence="3">The sequence shown here is derived from an EMBL/GenBank/DDBJ whole genome shotgun (WGS) entry which is preliminary data.</text>
</comment>
<dbReference type="CDD" id="cd16936">
    <property type="entry name" value="HATPase_RsbW-like"/>
    <property type="match status" value="1"/>
</dbReference>
<gene>
    <name evidence="3" type="ORF">FHX40_3631</name>
</gene>
<dbReference type="SUPFAM" id="SSF55874">
    <property type="entry name" value="ATPase domain of HSP90 chaperone/DNA topoisomerase II/histidine kinase"/>
    <property type="match status" value="1"/>
</dbReference>
<dbReference type="InterPro" id="IPR036890">
    <property type="entry name" value="HATPase_C_sf"/>
</dbReference>
<dbReference type="AlphaFoldDB" id="A0A543J237"/>
<accession>A0A543J237</accession>
<dbReference type="OrthoDB" id="3871793at2"/>
<reference evidence="3 4" key="1">
    <citation type="submission" date="2019-06" db="EMBL/GenBank/DDBJ databases">
        <title>Sequencing the genomes of 1000 actinobacteria strains.</title>
        <authorList>
            <person name="Klenk H.-P."/>
        </authorList>
    </citation>
    <scope>NUCLEOTIDE SEQUENCE [LARGE SCALE GENOMIC DNA]</scope>
    <source>
        <strain evidence="3 4">DSM 43186</strain>
    </source>
</reference>